<evidence type="ECO:0000256" key="6">
    <source>
        <dbReference type="ARBA" id="ARBA00022723"/>
    </source>
</evidence>
<evidence type="ECO:0000259" key="11">
    <source>
        <dbReference type="PROSITE" id="PS51462"/>
    </source>
</evidence>
<accession>A0AAN9T793</accession>
<sequence length="147" mass="16992">MKDKPDSTRTYDAEGFKRRAACICLKKDSSSWQVLMVNSSKRPHKWIFPGGGVEPGEKSSYAAIREAGEEAGVIGKLQKYLGQFEVPNVVRKHRTEVFLMLVHNELPQWDESESMGRQRKWFTIEEARKHLHDRKAHQVAYLESMTM</sequence>
<dbReference type="FunFam" id="3.90.79.10:FF:000002">
    <property type="entry name" value="diphosphoinositol polyphosphate phosphohydrolase 1"/>
    <property type="match status" value="1"/>
</dbReference>
<feature type="domain" description="Nudix hydrolase" evidence="11">
    <location>
        <begin position="16"/>
        <end position="144"/>
    </location>
</feature>
<dbReference type="InterPro" id="IPR020476">
    <property type="entry name" value="Nudix_hydrolase"/>
</dbReference>
<comment type="cofactor">
    <cofactor evidence="1">
        <name>Mg(2+)</name>
        <dbReference type="ChEBI" id="CHEBI:18420"/>
    </cofactor>
</comment>
<keyword evidence="8" id="KW-0460">Magnesium</keyword>
<protein>
    <recommendedName>
        <fullName evidence="4">diphosphoinositol-polyphosphate diphosphatase</fullName>
        <ecNumber evidence="4">3.6.1.52</ecNumber>
    </recommendedName>
</protein>
<evidence type="ECO:0000256" key="1">
    <source>
        <dbReference type="ARBA" id="ARBA00001946"/>
    </source>
</evidence>
<comment type="subcellular location">
    <subcellularLocation>
        <location evidence="2">Cytoplasm</location>
    </subcellularLocation>
</comment>
<dbReference type="GO" id="GO:0034431">
    <property type="term" value="F:bis(5'-adenosyl)-hexaphosphatase activity"/>
    <property type="evidence" value="ECO:0007669"/>
    <property type="project" value="TreeGrafter"/>
</dbReference>
<dbReference type="GO" id="GO:0034432">
    <property type="term" value="F:bis(5'-adenosyl)-pentaphosphatase activity"/>
    <property type="evidence" value="ECO:0007669"/>
    <property type="project" value="TreeGrafter"/>
</dbReference>
<evidence type="ECO:0000313" key="12">
    <source>
        <dbReference type="EMBL" id="KAK7574459.1"/>
    </source>
</evidence>
<dbReference type="SUPFAM" id="SSF55811">
    <property type="entry name" value="Nudix"/>
    <property type="match status" value="1"/>
</dbReference>
<dbReference type="PANTHER" id="PTHR12629">
    <property type="entry name" value="DIPHOSPHOINOSITOL POLYPHOSPHATE PHOSPHOHYDROLASE"/>
    <property type="match status" value="1"/>
</dbReference>
<comment type="similarity">
    <text evidence="3">Belongs to the Nudix hydrolase family. DIPP subfamily.</text>
</comment>
<dbReference type="PROSITE" id="PS00893">
    <property type="entry name" value="NUDIX_BOX"/>
    <property type="match status" value="1"/>
</dbReference>
<dbReference type="EC" id="3.6.1.52" evidence="4"/>
<dbReference type="Proteomes" id="UP001367676">
    <property type="component" value="Unassembled WGS sequence"/>
</dbReference>
<dbReference type="InterPro" id="IPR000086">
    <property type="entry name" value="NUDIX_hydrolase_dom"/>
</dbReference>
<keyword evidence="5" id="KW-0963">Cytoplasm</keyword>
<gene>
    <name evidence="12" type="ORF">V9T40_011650</name>
</gene>
<evidence type="ECO:0000256" key="3">
    <source>
        <dbReference type="ARBA" id="ARBA00008266"/>
    </source>
</evidence>
<organism evidence="12 13">
    <name type="scientific">Parthenolecanium corni</name>
    <dbReference type="NCBI Taxonomy" id="536013"/>
    <lineage>
        <taxon>Eukaryota</taxon>
        <taxon>Metazoa</taxon>
        <taxon>Ecdysozoa</taxon>
        <taxon>Arthropoda</taxon>
        <taxon>Hexapoda</taxon>
        <taxon>Insecta</taxon>
        <taxon>Pterygota</taxon>
        <taxon>Neoptera</taxon>
        <taxon>Paraneoptera</taxon>
        <taxon>Hemiptera</taxon>
        <taxon>Sternorrhyncha</taxon>
        <taxon>Coccoidea</taxon>
        <taxon>Coccidae</taxon>
        <taxon>Parthenolecanium</taxon>
    </lineage>
</organism>
<evidence type="ECO:0000256" key="9">
    <source>
        <dbReference type="ARBA" id="ARBA00033994"/>
    </source>
</evidence>
<dbReference type="GO" id="GO:0005737">
    <property type="term" value="C:cytoplasm"/>
    <property type="evidence" value="ECO:0007669"/>
    <property type="project" value="UniProtKB-SubCell"/>
</dbReference>
<dbReference type="GO" id="GO:0071543">
    <property type="term" value="P:diphosphoinositol polyphosphate metabolic process"/>
    <property type="evidence" value="ECO:0007669"/>
    <property type="project" value="TreeGrafter"/>
</dbReference>
<comment type="caution">
    <text evidence="12">The sequence shown here is derived from an EMBL/GenBank/DDBJ whole genome shotgun (WGS) entry which is preliminary data.</text>
</comment>
<dbReference type="Gene3D" id="3.90.79.10">
    <property type="entry name" value="Nucleoside Triphosphate Pyrophosphohydrolase"/>
    <property type="match status" value="1"/>
</dbReference>
<dbReference type="PANTHER" id="PTHR12629:SF0">
    <property type="entry name" value="DIPHOSPHOINOSITOL-POLYPHOSPHATE DIPHOSPHATASE"/>
    <property type="match status" value="1"/>
</dbReference>
<dbReference type="PRINTS" id="PR00502">
    <property type="entry name" value="NUDIXFAMILY"/>
</dbReference>
<dbReference type="PROSITE" id="PS51462">
    <property type="entry name" value="NUDIX"/>
    <property type="match status" value="1"/>
</dbReference>
<evidence type="ECO:0000256" key="8">
    <source>
        <dbReference type="ARBA" id="ARBA00022842"/>
    </source>
</evidence>
<evidence type="ECO:0000256" key="7">
    <source>
        <dbReference type="ARBA" id="ARBA00022801"/>
    </source>
</evidence>
<dbReference type="GO" id="GO:1901907">
    <property type="term" value="P:diadenosine pentaphosphate catabolic process"/>
    <property type="evidence" value="ECO:0007669"/>
    <property type="project" value="TreeGrafter"/>
</dbReference>
<dbReference type="Pfam" id="PF00293">
    <property type="entry name" value="NUDIX"/>
    <property type="match status" value="1"/>
</dbReference>
<name>A0AAN9T793_9HEMI</name>
<dbReference type="GO" id="GO:1901909">
    <property type="term" value="P:diadenosine hexaphosphate catabolic process"/>
    <property type="evidence" value="ECO:0007669"/>
    <property type="project" value="TreeGrafter"/>
</dbReference>
<evidence type="ECO:0000256" key="2">
    <source>
        <dbReference type="ARBA" id="ARBA00004496"/>
    </source>
</evidence>
<dbReference type="InterPro" id="IPR015797">
    <property type="entry name" value="NUDIX_hydrolase-like_dom_sf"/>
</dbReference>
<keyword evidence="13" id="KW-1185">Reference proteome</keyword>
<dbReference type="AlphaFoldDB" id="A0AAN9T793"/>
<evidence type="ECO:0000256" key="5">
    <source>
        <dbReference type="ARBA" id="ARBA00022490"/>
    </source>
</evidence>
<dbReference type="InterPro" id="IPR020084">
    <property type="entry name" value="NUDIX_hydrolase_CS"/>
</dbReference>
<dbReference type="GO" id="GO:0000298">
    <property type="term" value="F:endopolyphosphatase activity"/>
    <property type="evidence" value="ECO:0007669"/>
    <property type="project" value="TreeGrafter"/>
</dbReference>
<dbReference type="InterPro" id="IPR047198">
    <property type="entry name" value="DDP-like_NUDIX"/>
</dbReference>
<evidence type="ECO:0000313" key="13">
    <source>
        <dbReference type="Proteomes" id="UP001367676"/>
    </source>
</evidence>
<dbReference type="GO" id="GO:0046872">
    <property type="term" value="F:metal ion binding"/>
    <property type="evidence" value="ECO:0007669"/>
    <property type="project" value="UniProtKB-KW"/>
</dbReference>
<keyword evidence="6" id="KW-0479">Metal-binding</keyword>
<dbReference type="GO" id="GO:1901911">
    <property type="term" value="P:adenosine 5'-(hexahydrogen pentaphosphate) catabolic process"/>
    <property type="evidence" value="ECO:0007669"/>
    <property type="project" value="TreeGrafter"/>
</dbReference>
<reference evidence="12 13" key="1">
    <citation type="submission" date="2024-03" db="EMBL/GenBank/DDBJ databases">
        <title>Adaptation during the transition from Ophiocordyceps entomopathogen to insect associate is accompanied by gene loss and intensified selection.</title>
        <authorList>
            <person name="Ward C.M."/>
            <person name="Onetto C.A."/>
            <person name="Borneman A.R."/>
        </authorList>
    </citation>
    <scope>NUCLEOTIDE SEQUENCE [LARGE SCALE GENOMIC DNA]</scope>
    <source>
        <strain evidence="12">AWRI1</strain>
        <tissue evidence="12">Single Adult Female</tissue>
    </source>
</reference>
<dbReference type="EMBL" id="JBBCAQ010000037">
    <property type="protein sequence ID" value="KAK7574459.1"/>
    <property type="molecule type" value="Genomic_DNA"/>
</dbReference>
<keyword evidence="7 10" id="KW-0378">Hydrolase</keyword>
<dbReference type="GO" id="GO:0008486">
    <property type="term" value="F:diphosphoinositol-polyphosphate diphosphatase activity"/>
    <property type="evidence" value="ECO:0007669"/>
    <property type="project" value="UniProtKB-EC"/>
</dbReference>
<evidence type="ECO:0000256" key="4">
    <source>
        <dbReference type="ARBA" id="ARBA00012527"/>
    </source>
</evidence>
<evidence type="ECO:0000256" key="10">
    <source>
        <dbReference type="RuleBase" id="RU003476"/>
    </source>
</evidence>
<dbReference type="CDD" id="cd04666">
    <property type="entry name" value="NUDIX_DIPP2_like_Nudt4"/>
    <property type="match status" value="1"/>
</dbReference>
<dbReference type="GO" id="GO:0005634">
    <property type="term" value="C:nucleus"/>
    <property type="evidence" value="ECO:0007669"/>
    <property type="project" value="TreeGrafter"/>
</dbReference>
<proteinExistence type="inferred from homology"/>
<comment type="catalytic activity">
    <reaction evidence="9">
        <text>diphospho-myo-inositol polyphosphate + H2O = myo-inositol polyphosphate + phosphate.</text>
        <dbReference type="EC" id="3.6.1.52"/>
    </reaction>
</comment>